<reference evidence="1 2" key="1">
    <citation type="submission" date="2024-06" db="EMBL/GenBank/DDBJ databases">
        <authorList>
            <person name="Kim D.-U."/>
        </authorList>
    </citation>
    <scope>NUCLEOTIDE SEQUENCE [LARGE SCALE GENOMIC DNA]</scope>
    <source>
        <strain evidence="1 2">KACC15460</strain>
    </source>
</reference>
<comment type="caution">
    <text evidence="1">The sequence shown here is derived from an EMBL/GenBank/DDBJ whole genome shotgun (WGS) entry which is preliminary data.</text>
</comment>
<gene>
    <name evidence="1" type="ORF">ABVQ20_14395</name>
</gene>
<sequence>MVIEAAALFRWLRFRTMRSEVFTAFQAVFERYDLLVCPTLAAMPVANASDGNTVGPAGLSAQNLPIGLQIIGRRNADADVIAASAAFERIRPWANTYRICHKTVAAAAARSNGANEATNGLVF</sequence>
<evidence type="ECO:0000313" key="1">
    <source>
        <dbReference type="EMBL" id="MET2828170.1"/>
    </source>
</evidence>
<protein>
    <recommendedName>
        <fullName evidence="3">Amidase domain-containing protein</fullName>
    </recommendedName>
</protein>
<proteinExistence type="predicted"/>
<evidence type="ECO:0008006" key="3">
    <source>
        <dbReference type="Google" id="ProtNLM"/>
    </source>
</evidence>
<dbReference type="InterPro" id="IPR036928">
    <property type="entry name" value="AS_sf"/>
</dbReference>
<name>A0ABV2DDR6_9HYPH</name>
<dbReference type="Gene3D" id="3.90.1300.10">
    <property type="entry name" value="Amidase signature (AS) domain"/>
    <property type="match status" value="1"/>
</dbReference>
<evidence type="ECO:0000313" key="2">
    <source>
        <dbReference type="Proteomes" id="UP001548832"/>
    </source>
</evidence>
<dbReference type="Proteomes" id="UP001548832">
    <property type="component" value="Unassembled WGS sequence"/>
</dbReference>
<accession>A0ABV2DDR6</accession>
<dbReference type="SUPFAM" id="SSF75304">
    <property type="entry name" value="Amidase signature (AS) enzymes"/>
    <property type="match status" value="1"/>
</dbReference>
<dbReference type="RefSeq" id="WP_354460176.1">
    <property type="nucleotide sequence ID" value="NZ_JBEWSZ010000001.1"/>
</dbReference>
<dbReference type="EMBL" id="JBEWSZ010000001">
    <property type="protein sequence ID" value="MET2828170.1"/>
    <property type="molecule type" value="Genomic_DNA"/>
</dbReference>
<keyword evidence="2" id="KW-1185">Reference proteome</keyword>
<organism evidence="1 2">
    <name type="scientific">Mesorhizobium shangrilense</name>
    <dbReference type="NCBI Taxonomy" id="460060"/>
    <lineage>
        <taxon>Bacteria</taxon>
        <taxon>Pseudomonadati</taxon>
        <taxon>Pseudomonadota</taxon>
        <taxon>Alphaproteobacteria</taxon>
        <taxon>Hyphomicrobiales</taxon>
        <taxon>Phyllobacteriaceae</taxon>
        <taxon>Mesorhizobium</taxon>
    </lineage>
</organism>